<evidence type="ECO:0000313" key="2">
    <source>
        <dbReference type="Proteomes" id="UP000233469"/>
    </source>
</evidence>
<protein>
    <submittedName>
        <fullName evidence="1">Uncharacterized protein</fullName>
    </submittedName>
</protein>
<dbReference type="AlphaFoldDB" id="A0A2N1MAG3"/>
<proteinExistence type="predicted"/>
<sequence length="80" mass="8960">MTCAKLENARLLNERINLNIPDYQLSHRYNTILHSSHSTTNSARNSTSSYSDNNAYNNNASILNGSISYDVQDMGFQNSS</sequence>
<organism evidence="1 2">
    <name type="scientific">Rhizophagus irregularis</name>
    <dbReference type="NCBI Taxonomy" id="588596"/>
    <lineage>
        <taxon>Eukaryota</taxon>
        <taxon>Fungi</taxon>
        <taxon>Fungi incertae sedis</taxon>
        <taxon>Mucoromycota</taxon>
        <taxon>Glomeromycotina</taxon>
        <taxon>Glomeromycetes</taxon>
        <taxon>Glomerales</taxon>
        <taxon>Glomeraceae</taxon>
        <taxon>Rhizophagus</taxon>
    </lineage>
</organism>
<evidence type="ECO:0000313" key="1">
    <source>
        <dbReference type="EMBL" id="PKK58630.1"/>
    </source>
</evidence>
<name>A0A2N1MAG3_9GLOM</name>
<dbReference type="EMBL" id="LLXL01003479">
    <property type="protein sequence ID" value="PKK58630.1"/>
    <property type="molecule type" value="Genomic_DNA"/>
</dbReference>
<accession>A0A2N1MAG3</accession>
<reference evidence="1 2" key="2">
    <citation type="submission" date="2017-10" db="EMBL/GenBank/DDBJ databases">
        <title>Extensive intraspecific genome diversity in a model arbuscular mycorrhizal fungus.</title>
        <authorList>
            <person name="Chen E.C.H."/>
            <person name="Morin E."/>
            <person name="Baudet D."/>
            <person name="Noel J."/>
            <person name="Ndikumana S."/>
            <person name="Charron P."/>
            <person name="St-Onge C."/>
            <person name="Giorgi J."/>
            <person name="Grigoriev I.V."/>
            <person name="Roux C."/>
            <person name="Martin F.M."/>
            <person name="Corradi N."/>
        </authorList>
    </citation>
    <scope>NUCLEOTIDE SEQUENCE [LARGE SCALE GENOMIC DNA]</scope>
    <source>
        <strain evidence="1 2">C2</strain>
    </source>
</reference>
<gene>
    <name evidence="1" type="ORF">RhiirC2_857695</name>
</gene>
<reference evidence="1 2" key="1">
    <citation type="submission" date="2016-04" db="EMBL/GenBank/DDBJ databases">
        <title>Genome analyses suggest a sexual origin of heterokaryosis in a supposedly ancient asexual fungus.</title>
        <authorList>
            <person name="Ropars J."/>
            <person name="Sedzielewska K."/>
            <person name="Noel J."/>
            <person name="Charron P."/>
            <person name="Farinelli L."/>
            <person name="Marton T."/>
            <person name="Kruger M."/>
            <person name="Pelin A."/>
            <person name="Brachmann A."/>
            <person name="Corradi N."/>
        </authorList>
    </citation>
    <scope>NUCLEOTIDE SEQUENCE [LARGE SCALE GENOMIC DNA]</scope>
    <source>
        <strain evidence="1 2">C2</strain>
    </source>
</reference>
<comment type="caution">
    <text evidence="1">The sequence shown here is derived from an EMBL/GenBank/DDBJ whole genome shotgun (WGS) entry which is preliminary data.</text>
</comment>
<dbReference type="VEuPathDB" id="FungiDB:FUN_001353"/>
<dbReference type="Proteomes" id="UP000233469">
    <property type="component" value="Unassembled WGS sequence"/>
</dbReference>